<name>A0A0A8ZPI2_ARUDO</name>
<reference evidence="1" key="1">
    <citation type="submission" date="2014-09" db="EMBL/GenBank/DDBJ databases">
        <authorList>
            <person name="Magalhaes I.L.F."/>
            <person name="Oliveira U."/>
            <person name="Santos F.R."/>
            <person name="Vidigal T.H.D.A."/>
            <person name="Brescovit A.D."/>
            <person name="Santos A.J."/>
        </authorList>
    </citation>
    <scope>NUCLEOTIDE SEQUENCE</scope>
    <source>
        <tissue evidence="1">Shoot tissue taken approximately 20 cm above the soil surface</tissue>
    </source>
</reference>
<proteinExistence type="predicted"/>
<reference evidence="1" key="2">
    <citation type="journal article" date="2015" name="Data Brief">
        <title>Shoot transcriptome of the giant reed, Arundo donax.</title>
        <authorList>
            <person name="Barrero R.A."/>
            <person name="Guerrero F.D."/>
            <person name="Moolhuijzen P."/>
            <person name="Goolsby J.A."/>
            <person name="Tidwell J."/>
            <person name="Bellgard S.E."/>
            <person name="Bellgard M.I."/>
        </authorList>
    </citation>
    <scope>NUCLEOTIDE SEQUENCE</scope>
    <source>
        <tissue evidence="1">Shoot tissue taken approximately 20 cm above the soil surface</tissue>
    </source>
</reference>
<organism evidence="1">
    <name type="scientific">Arundo donax</name>
    <name type="common">Giant reed</name>
    <name type="synonym">Donax arundinaceus</name>
    <dbReference type="NCBI Taxonomy" id="35708"/>
    <lineage>
        <taxon>Eukaryota</taxon>
        <taxon>Viridiplantae</taxon>
        <taxon>Streptophyta</taxon>
        <taxon>Embryophyta</taxon>
        <taxon>Tracheophyta</taxon>
        <taxon>Spermatophyta</taxon>
        <taxon>Magnoliopsida</taxon>
        <taxon>Liliopsida</taxon>
        <taxon>Poales</taxon>
        <taxon>Poaceae</taxon>
        <taxon>PACMAD clade</taxon>
        <taxon>Arundinoideae</taxon>
        <taxon>Arundineae</taxon>
        <taxon>Arundo</taxon>
    </lineage>
</organism>
<dbReference type="AlphaFoldDB" id="A0A0A8ZPI2"/>
<dbReference type="EMBL" id="GBRH01259260">
    <property type="protein sequence ID" value="JAD38635.1"/>
    <property type="molecule type" value="Transcribed_RNA"/>
</dbReference>
<protein>
    <submittedName>
        <fullName evidence="1">Uncharacterized protein</fullName>
    </submittedName>
</protein>
<evidence type="ECO:0000313" key="1">
    <source>
        <dbReference type="EMBL" id="JAD38635.1"/>
    </source>
</evidence>
<sequence>MNTEVANFDLQCYDKDGVK</sequence>
<accession>A0A0A8ZPI2</accession>